<gene>
    <name evidence="4" type="ORF">IPZ78_02425</name>
</gene>
<protein>
    <submittedName>
        <fullName evidence="4">Alpha/beta hydrolase</fullName>
    </submittedName>
</protein>
<dbReference type="Gene3D" id="3.40.50.1820">
    <property type="entry name" value="alpha/beta hydrolase"/>
    <property type="match status" value="1"/>
</dbReference>
<keyword evidence="5" id="KW-1185">Reference proteome</keyword>
<evidence type="ECO:0000256" key="2">
    <source>
        <dbReference type="ARBA" id="ARBA00022801"/>
    </source>
</evidence>
<dbReference type="EMBL" id="JADEYP010000003">
    <property type="protein sequence ID" value="MCA5004005.1"/>
    <property type="molecule type" value="Genomic_DNA"/>
</dbReference>
<dbReference type="InterPro" id="IPR050300">
    <property type="entry name" value="GDXG_lipolytic_enzyme"/>
</dbReference>
<evidence type="ECO:0000256" key="1">
    <source>
        <dbReference type="ARBA" id="ARBA00010515"/>
    </source>
</evidence>
<keyword evidence="2 4" id="KW-0378">Hydrolase</keyword>
<dbReference type="Proteomes" id="UP001165302">
    <property type="component" value="Unassembled WGS sequence"/>
</dbReference>
<dbReference type="InterPro" id="IPR002168">
    <property type="entry name" value="Lipase_GDXG_HIS_AS"/>
</dbReference>
<feature type="domain" description="BD-FAE-like" evidence="3">
    <location>
        <begin position="76"/>
        <end position="250"/>
    </location>
</feature>
<dbReference type="InterPro" id="IPR049492">
    <property type="entry name" value="BD-FAE-like_dom"/>
</dbReference>
<evidence type="ECO:0000313" key="4">
    <source>
        <dbReference type="EMBL" id="MCA5004005.1"/>
    </source>
</evidence>
<dbReference type="GO" id="GO:0016787">
    <property type="term" value="F:hydrolase activity"/>
    <property type="evidence" value="ECO:0007669"/>
    <property type="project" value="UniProtKB-KW"/>
</dbReference>
<organism evidence="4 5">
    <name type="scientific">Sphingobacterium bovistauri</name>
    <dbReference type="NCBI Taxonomy" id="2781959"/>
    <lineage>
        <taxon>Bacteria</taxon>
        <taxon>Pseudomonadati</taxon>
        <taxon>Bacteroidota</taxon>
        <taxon>Sphingobacteriia</taxon>
        <taxon>Sphingobacteriales</taxon>
        <taxon>Sphingobacteriaceae</taxon>
        <taxon>Sphingobacterium</taxon>
    </lineage>
</organism>
<reference evidence="4" key="1">
    <citation type="submission" date="2020-10" db="EMBL/GenBank/DDBJ databases">
        <authorList>
            <person name="Lu T."/>
            <person name="Wang Q."/>
            <person name="Han X."/>
        </authorList>
    </citation>
    <scope>NUCLEOTIDE SEQUENCE</scope>
    <source>
        <strain evidence="4">WQ 366</strain>
    </source>
</reference>
<dbReference type="RefSeq" id="WP_225551341.1">
    <property type="nucleotide sequence ID" value="NZ_JADEYP010000003.1"/>
</dbReference>
<dbReference type="PROSITE" id="PS01173">
    <property type="entry name" value="LIPASE_GDXG_HIS"/>
    <property type="match status" value="1"/>
</dbReference>
<dbReference type="PANTHER" id="PTHR48081">
    <property type="entry name" value="AB HYDROLASE SUPERFAMILY PROTEIN C4A8.06C"/>
    <property type="match status" value="1"/>
</dbReference>
<proteinExistence type="inferred from homology"/>
<comment type="similarity">
    <text evidence="1">Belongs to the 'GDXG' lipolytic enzyme family.</text>
</comment>
<dbReference type="Pfam" id="PF20434">
    <property type="entry name" value="BD-FAE"/>
    <property type="match status" value="1"/>
</dbReference>
<evidence type="ECO:0000259" key="3">
    <source>
        <dbReference type="Pfam" id="PF20434"/>
    </source>
</evidence>
<dbReference type="SUPFAM" id="SSF53474">
    <property type="entry name" value="alpha/beta-Hydrolases"/>
    <property type="match status" value="1"/>
</dbReference>
<dbReference type="InterPro" id="IPR029058">
    <property type="entry name" value="AB_hydrolase_fold"/>
</dbReference>
<accession>A0ABS7Z1F7</accession>
<evidence type="ECO:0000313" key="5">
    <source>
        <dbReference type="Proteomes" id="UP001165302"/>
    </source>
</evidence>
<name>A0ABS7Z1F7_9SPHI</name>
<comment type="caution">
    <text evidence="4">The sequence shown here is derived from an EMBL/GenBank/DDBJ whole genome shotgun (WGS) entry which is preliminary data.</text>
</comment>
<sequence>MHQYLLLISLWGFVYFPTIANGQIIPRDSSFTVKGTYEKERKKFPDIQVAEVATDNVKIYENIAYKKLQQRKLYVDIFEPKADKNNIAIILIHGGGWRSGDKTHMHQLSLALAEKGFTCFTVEYRLSLEAPYPAAVEDIQDAIIWIKNNSFQYQIDANKVFCLGTSSGGQLAALVGTLNKSITNNKLLNTKIAGVIDIDGLLSFTHPDAQEGTMAAQWLDGDRITAANNWKVASPLYNITAQSAPILFITSSYKRFSAGKNDVTDQYRKWNIPCDELNFENSPHTFWYFHPWFTPTVNKIDSFISELVQSRN</sequence>